<gene>
    <name evidence="7" type="ORF">I6G68_04625</name>
    <name evidence="6" type="ORF">ODY43_07045</name>
</gene>
<sequence length="255" mass="28616">MIDLHCHILMGLDDGPKQIEDSLALARQAQAQGVTHIVCTPHHMNRSWMNPRTKVAQAIQDFQALLDREGIDLTLFPGQELRLHGEILDNIKKGQICFYDEFGKYLLIEFPTGGVPQYTDRVFYELGIQGIRPVIAHPERNKAIQKDPEILKDLVERGALGQVTAASLNGKLGRQVKRLSLDLIEANLIHVVASDAHHPKRRPFDLAPAYDQVEKNFGKEVSQRFDQTARDLVNGDPIDIGGVSSVRKKKFLGLF</sequence>
<dbReference type="GO" id="GO:0004725">
    <property type="term" value="F:protein tyrosine phosphatase activity"/>
    <property type="evidence" value="ECO:0007669"/>
    <property type="project" value="UniProtKB-UniRule"/>
</dbReference>
<reference evidence="6" key="2">
    <citation type="submission" date="2022-09" db="EMBL/GenBank/DDBJ databases">
        <title>Aerococcus urinae taxonomy study.</title>
        <authorList>
            <person name="Christensen J."/>
            <person name="Senneby E."/>
        </authorList>
    </citation>
    <scope>NUCLEOTIDE SEQUENCE</scope>
    <source>
        <strain evidence="6">NLD-066-U95</strain>
    </source>
</reference>
<dbReference type="EC" id="3.1.3.48" evidence="5"/>
<dbReference type="GeneID" id="35767926"/>
<accession>A0A109REE9</accession>
<dbReference type="OrthoDB" id="9788539at2"/>
<dbReference type="EMBL" id="JAOTML010000008">
    <property type="protein sequence ID" value="MCY3053742.1"/>
    <property type="molecule type" value="Genomic_DNA"/>
</dbReference>
<dbReference type="PANTHER" id="PTHR39181">
    <property type="entry name" value="TYROSINE-PROTEIN PHOSPHATASE YWQE"/>
    <property type="match status" value="1"/>
</dbReference>
<comment type="catalytic activity">
    <reaction evidence="4 5">
        <text>O-phospho-L-tyrosyl-[protein] + H2O = L-tyrosyl-[protein] + phosphate</text>
        <dbReference type="Rhea" id="RHEA:10684"/>
        <dbReference type="Rhea" id="RHEA-COMP:10136"/>
        <dbReference type="Rhea" id="RHEA-COMP:20101"/>
        <dbReference type="ChEBI" id="CHEBI:15377"/>
        <dbReference type="ChEBI" id="CHEBI:43474"/>
        <dbReference type="ChEBI" id="CHEBI:46858"/>
        <dbReference type="ChEBI" id="CHEBI:61978"/>
        <dbReference type="EC" id="3.1.3.48"/>
    </reaction>
</comment>
<dbReference type="PIRSF" id="PIRSF016557">
    <property type="entry name" value="Caps_synth_CpsB"/>
    <property type="match status" value="1"/>
</dbReference>
<dbReference type="Proteomes" id="UP001069145">
    <property type="component" value="Unassembled WGS sequence"/>
</dbReference>
<dbReference type="InterPro" id="IPR016195">
    <property type="entry name" value="Pol/histidinol_Pase-like"/>
</dbReference>
<evidence type="ECO:0000313" key="6">
    <source>
        <dbReference type="EMBL" id="MCY3053742.1"/>
    </source>
</evidence>
<evidence type="ECO:0000313" key="9">
    <source>
        <dbReference type="Proteomes" id="UP001069145"/>
    </source>
</evidence>
<dbReference type="Pfam" id="PF19567">
    <property type="entry name" value="CpsB_CapC"/>
    <property type="match status" value="1"/>
</dbReference>
<organism evidence="7 8">
    <name type="scientific">Aerococcus urinae</name>
    <dbReference type="NCBI Taxonomy" id="1376"/>
    <lineage>
        <taxon>Bacteria</taxon>
        <taxon>Bacillati</taxon>
        <taxon>Bacillota</taxon>
        <taxon>Bacilli</taxon>
        <taxon>Lactobacillales</taxon>
        <taxon>Aerococcaceae</taxon>
        <taxon>Aerococcus</taxon>
    </lineage>
</organism>
<dbReference type="Gene3D" id="3.20.20.140">
    <property type="entry name" value="Metal-dependent hydrolases"/>
    <property type="match status" value="1"/>
</dbReference>
<keyword evidence="2 5" id="KW-0378">Hydrolase</keyword>
<dbReference type="InterPro" id="IPR016667">
    <property type="entry name" value="Caps_polysacc_synth_CpsB/CapC"/>
</dbReference>
<evidence type="ECO:0000313" key="8">
    <source>
        <dbReference type="Proteomes" id="UP000594771"/>
    </source>
</evidence>
<dbReference type="PANTHER" id="PTHR39181:SF1">
    <property type="entry name" value="TYROSINE-PROTEIN PHOSPHATASE YWQE"/>
    <property type="match status" value="1"/>
</dbReference>
<dbReference type="SUPFAM" id="SSF89550">
    <property type="entry name" value="PHP domain-like"/>
    <property type="match status" value="1"/>
</dbReference>
<evidence type="ECO:0000256" key="5">
    <source>
        <dbReference type="PIRNR" id="PIRNR016557"/>
    </source>
</evidence>
<keyword evidence="3 5" id="KW-0904">Protein phosphatase</keyword>
<protein>
    <recommendedName>
        <fullName evidence="5">Tyrosine-protein phosphatase</fullName>
        <ecNumber evidence="5">3.1.3.48</ecNumber>
    </recommendedName>
</protein>
<evidence type="ECO:0000256" key="4">
    <source>
        <dbReference type="ARBA" id="ARBA00051722"/>
    </source>
</evidence>
<evidence type="ECO:0000256" key="2">
    <source>
        <dbReference type="ARBA" id="ARBA00022801"/>
    </source>
</evidence>
<evidence type="ECO:0000313" key="7">
    <source>
        <dbReference type="EMBL" id="QPS00696.1"/>
    </source>
</evidence>
<dbReference type="EMBL" id="CP065662">
    <property type="protein sequence ID" value="QPS00696.1"/>
    <property type="molecule type" value="Genomic_DNA"/>
</dbReference>
<dbReference type="Proteomes" id="UP000594771">
    <property type="component" value="Chromosome"/>
</dbReference>
<dbReference type="GO" id="GO:0030145">
    <property type="term" value="F:manganese ion binding"/>
    <property type="evidence" value="ECO:0007669"/>
    <property type="project" value="UniProtKB-UniRule"/>
</dbReference>
<reference evidence="7 8" key="1">
    <citation type="submission" date="2020-12" db="EMBL/GenBank/DDBJ databases">
        <title>FDA dAtabase for Regulatory Grade micrObial Sequences (FDA-ARGOS): Supporting development and validation of Infectious Disease Dx tests.</title>
        <authorList>
            <person name="Sproer C."/>
            <person name="Gronow S."/>
            <person name="Severitt S."/>
            <person name="Schroder I."/>
            <person name="Tallon L."/>
            <person name="Sadzewicz L."/>
            <person name="Zhao X."/>
            <person name="Boylan J."/>
            <person name="Ott S."/>
            <person name="Bowen H."/>
            <person name="Vavikolanu K."/>
            <person name="Mehta A."/>
            <person name="Aluvathingal J."/>
            <person name="Nadendla S."/>
            <person name="Lowell S."/>
            <person name="Myers T."/>
            <person name="Yan Y."/>
            <person name="Sichtig H."/>
        </authorList>
    </citation>
    <scope>NUCLEOTIDE SEQUENCE [LARGE SCALE GENOMIC DNA]</scope>
    <source>
        <strain evidence="7 8">FDAARGOS_911</strain>
    </source>
</reference>
<comment type="similarity">
    <text evidence="1 5">Belongs to the metallo-dependent hydrolases superfamily. CpsB/CapC family.</text>
</comment>
<evidence type="ECO:0000256" key="3">
    <source>
        <dbReference type="ARBA" id="ARBA00022912"/>
    </source>
</evidence>
<dbReference type="RefSeq" id="WP_060778425.1">
    <property type="nucleotide sequence ID" value="NZ_CAJHLF010000005.1"/>
</dbReference>
<name>A0A109REE9_9LACT</name>
<keyword evidence="9" id="KW-1185">Reference proteome</keyword>
<proteinExistence type="inferred from homology"/>
<dbReference type="KEGG" id="aun:AWM73_05415"/>
<evidence type="ECO:0000256" key="1">
    <source>
        <dbReference type="ARBA" id="ARBA00005750"/>
    </source>
</evidence>
<dbReference type="AlphaFoldDB" id="A0A109REE9"/>